<evidence type="ECO:0000313" key="2">
    <source>
        <dbReference type="EMBL" id="MBN0047613.1"/>
    </source>
</evidence>
<proteinExistence type="predicted"/>
<keyword evidence="3" id="KW-1185">Reference proteome</keyword>
<dbReference type="InterPro" id="IPR008727">
    <property type="entry name" value="PAAR_motif"/>
</dbReference>
<reference evidence="2 3" key="1">
    <citation type="submission" date="2021-02" db="EMBL/GenBank/DDBJ databases">
        <title>Whole genome sequencing of Streptomyces actuosus VRA1.</title>
        <authorList>
            <person name="Sen G."/>
            <person name="Sen A."/>
        </authorList>
    </citation>
    <scope>NUCLEOTIDE SEQUENCE [LARGE SCALE GENOMIC DNA]</scope>
    <source>
        <strain evidence="2 3">VRA1</strain>
    </source>
</reference>
<evidence type="ECO:0000313" key="3">
    <source>
        <dbReference type="Proteomes" id="UP000788262"/>
    </source>
</evidence>
<dbReference type="EMBL" id="JAFFZS010000027">
    <property type="protein sequence ID" value="MBN0047613.1"/>
    <property type="molecule type" value="Genomic_DNA"/>
</dbReference>
<name>A0ABS2VWU4_STRAS</name>
<dbReference type="Proteomes" id="UP000788262">
    <property type="component" value="Unassembled WGS sequence"/>
</dbReference>
<protein>
    <submittedName>
        <fullName evidence="2">PAAR domain-containing protein</fullName>
    </submittedName>
</protein>
<dbReference type="Gene3D" id="2.60.200.60">
    <property type="match status" value="1"/>
</dbReference>
<gene>
    <name evidence="2" type="ORF">JS756_26600</name>
</gene>
<evidence type="ECO:0000256" key="1">
    <source>
        <dbReference type="SAM" id="MobiDB-lite"/>
    </source>
</evidence>
<dbReference type="RefSeq" id="WP_205385743.1">
    <property type="nucleotide sequence ID" value="NZ_JAFFZS010000027.1"/>
</dbReference>
<organism evidence="2 3">
    <name type="scientific">Streptomyces actuosus</name>
    <dbReference type="NCBI Taxonomy" id="1885"/>
    <lineage>
        <taxon>Bacteria</taxon>
        <taxon>Bacillati</taxon>
        <taxon>Actinomycetota</taxon>
        <taxon>Actinomycetes</taxon>
        <taxon>Kitasatosporales</taxon>
        <taxon>Streptomycetaceae</taxon>
        <taxon>Streptomyces</taxon>
    </lineage>
</organism>
<accession>A0ABS2VWU4</accession>
<feature type="region of interest" description="Disordered" evidence="1">
    <location>
        <begin position="1"/>
        <end position="21"/>
    </location>
</feature>
<comment type="caution">
    <text evidence="2">The sequence shown here is derived from an EMBL/GenBank/DDBJ whole genome shotgun (WGS) entry which is preliminary data.</text>
</comment>
<sequence>MPAAARTGDPTSHGGVITTPPPGAAAAVARVLIGGRPAAVVGSLHTCPMPPHAALGPTDVITPDPAAVASGEVLIGGLPAARAGDRTVCGAIVQLGAVNVQIGGVL</sequence>
<dbReference type="Pfam" id="PF05488">
    <property type="entry name" value="PAAR_motif"/>
    <property type="match status" value="1"/>
</dbReference>